<dbReference type="EMBL" id="PFBU01000042">
    <property type="protein sequence ID" value="PIR78338.1"/>
    <property type="molecule type" value="Genomic_DNA"/>
</dbReference>
<accession>A0A2H0TYN6</accession>
<dbReference type="InterPro" id="IPR018728">
    <property type="entry name" value="DUF2268"/>
</dbReference>
<name>A0A2H0TYN6_9BACT</name>
<sequence length="237" mass="28151">MNRSYLYSSFNEKITLSYNKSIINLLIMKNINLHILQANPLLKPYNSRLKKEFDLVLKQISKYLETKDVDILVLEDGTRVDNIVKTRIINDNVLAITFDTKHKNFKKYFRQYVRRPVSYDLYLLSIYQKFGQTKTLLEEMLLHGVALNFEKTITKFALAENFELNKNEVDDLINKNKKNFNLKNYTLDKWFYNPKSKPAYIGRVIGYFLVKNYLQKNKNKKLEDLLKLSPKQIAKLF</sequence>
<dbReference type="Pfam" id="PF10026">
    <property type="entry name" value="DUF2268"/>
    <property type="match status" value="1"/>
</dbReference>
<evidence type="ECO:0000259" key="1">
    <source>
        <dbReference type="Pfam" id="PF10026"/>
    </source>
</evidence>
<feature type="domain" description="DUF2268" evidence="1">
    <location>
        <begin position="130"/>
        <end position="234"/>
    </location>
</feature>
<dbReference type="AlphaFoldDB" id="A0A2H0TYN6"/>
<organism evidence="2 3">
    <name type="scientific">Candidatus Magasanikbacteria bacterium CG10_big_fil_rev_8_21_14_0_10_36_16</name>
    <dbReference type="NCBI Taxonomy" id="1974645"/>
    <lineage>
        <taxon>Bacteria</taxon>
        <taxon>Candidatus Magasanikiibacteriota</taxon>
    </lineage>
</organism>
<comment type="caution">
    <text evidence="2">The sequence shown here is derived from an EMBL/GenBank/DDBJ whole genome shotgun (WGS) entry which is preliminary data.</text>
</comment>
<evidence type="ECO:0000313" key="2">
    <source>
        <dbReference type="EMBL" id="PIR78338.1"/>
    </source>
</evidence>
<evidence type="ECO:0000313" key="3">
    <source>
        <dbReference type="Proteomes" id="UP000230852"/>
    </source>
</evidence>
<proteinExistence type="predicted"/>
<gene>
    <name evidence="2" type="ORF">COU28_02210</name>
</gene>
<protein>
    <recommendedName>
        <fullName evidence="1">DUF2268 domain-containing protein</fullName>
    </recommendedName>
</protein>
<dbReference type="Proteomes" id="UP000230852">
    <property type="component" value="Unassembled WGS sequence"/>
</dbReference>
<reference evidence="3" key="1">
    <citation type="submission" date="2017-09" db="EMBL/GenBank/DDBJ databases">
        <title>Depth-based differentiation of microbial function through sediment-hosted aquifers and enrichment of novel symbionts in the deep terrestrial subsurface.</title>
        <authorList>
            <person name="Probst A.J."/>
            <person name="Ladd B."/>
            <person name="Jarett J.K."/>
            <person name="Geller-Mcgrath D.E."/>
            <person name="Sieber C.M.K."/>
            <person name="Emerson J.B."/>
            <person name="Anantharaman K."/>
            <person name="Thomas B.C."/>
            <person name="Malmstrom R."/>
            <person name="Stieglmeier M."/>
            <person name="Klingl A."/>
            <person name="Woyke T."/>
            <person name="Ryan C.M."/>
            <person name="Banfield J.F."/>
        </authorList>
    </citation>
    <scope>NUCLEOTIDE SEQUENCE [LARGE SCALE GENOMIC DNA]</scope>
</reference>